<proteinExistence type="predicted"/>
<comment type="caution">
    <text evidence="1">The sequence shown here is derived from an EMBL/GenBank/DDBJ whole genome shotgun (WGS) entry which is preliminary data.</text>
</comment>
<sequence length="216" mass="25068">MIPNLIVIFSISTISTNVATVEDLFIGREPQGEYIYYLEANKSAALNQQKKNSLINADIKSNKPKASSRIIDANTYKLMFEVSTSFENDTKNIALSYIKDMKNNPERYSTLKSLLENKTAKDVFELIDLKTGEYILPIESNKNSASWIEFSHFNPSDQNYSMHIRFMKVEDERTLEIRGHNKFNELTIGELYSHWNKLVTKYENTPMKKFEHANNY</sequence>
<gene>
    <name evidence="1" type="ORF">EV695_1285</name>
</gene>
<dbReference type="OrthoDB" id="8441488at2"/>
<keyword evidence="2" id="KW-1185">Reference proteome</keyword>
<reference evidence="1 2" key="1">
    <citation type="submission" date="2019-03" db="EMBL/GenBank/DDBJ databases">
        <title>Genomic Encyclopedia of Type Strains, Phase IV (KMG-IV): sequencing the most valuable type-strain genomes for metagenomic binning, comparative biology and taxonomic classification.</title>
        <authorList>
            <person name="Goeker M."/>
        </authorList>
    </citation>
    <scope>NUCLEOTIDE SEQUENCE [LARGE SCALE GENOMIC DNA]</scope>
    <source>
        <strain evidence="1 2">DSM 24830</strain>
    </source>
</reference>
<dbReference type="Proteomes" id="UP000294887">
    <property type="component" value="Unassembled WGS sequence"/>
</dbReference>
<evidence type="ECO:0000313" key="1">
    <source>
        <dbReference type="EMBL" id="TCJ86787.1"/>
    </source>
</evidence>
<dbReference type="AlphaFoldDB" id="A0A4R1EY89"/>
<protein>
    <submittedName>
        <fullName evidence="1">Uncharacterized protein</fullName>
    </submittedName>
</protein>
<dbReference type="RefSeq" id="WP_131905121.1">
    <property type="nucleotide sequence ID" value="NZ_BAAAFU010000004.1"/>
</dbReference>
<name>A0A4R1EY89_9GAMM</name>
<accession>A0A4R1EY89</accession>
<dbReference type="EMBL" id="SMFQ01000003">
    <property type="protein sequence ID" value="TCJ86787.1"/>
    <property type="molecule type" value="Genomic_DNA"/>
</dbReference>
<organism evidence="1 2">
    <name type="scientific">Cocleimonas flava</name>
    <dbReference type="NCBI Taxonomy" id="634765"/>
    <lineage>
        <taxon>Bacteria</taxon>
        <taxon>Pseudomonadati</taxon>
        <taxon>Pseudomonadota</taxon>
        <taxon>Gammaproteobacteria</taxon>
        <taxon>Thiotrichales</taxon>
        <taxon>Thiotrichaceae</taxon>
        <taxon>Cocleimonas</taxon>
    </lineage>
</organism>
<evidence type="ECO:0000313" key="2">
    <source>
        <dbReference type="Proteomes" id="UP000294887"/>
    </source>
</evidence>